<evidence type="ECO:0000313" key="2">
    <source>
        <dbReference type="EMBL" id="MCI72514.1"/>
    </source>
</evidence>
<dbReference type="EMBL" id="LXQA010819608">
    <property type="protein sequence ID" value="MCI72514.1"/>
    <property type="molecule type" value="Genomic_DNA"/>
</dbReference>
<feature type="non-terminal residue" evidence="2">
    <location>
        <position position="69"/>
    </location>
</feature>
<comment type="caution">
    <text evidence="2">The sequence shown here is derived from an EMBL/GenBank/DDBJ whole genome shotgun (WGS) entry which is preliminary data.</text>
</comment>
<dbReference type="Proteomes" id="UP000265520">
    <property type="component" value="Unassembled WGS sequence"/>
</dbReference>
<evidence type="ECO:0000256" key="1">
    <source>
        <dbReference type="SAM" id="MobiDB-lite"/>
    </source>
</evidence>
<reference evidence="2 3" key="1">
    <citation type="journal article" date="2018" name="Front. Plant Sci.">
        <title>Red Clover (Trifolium pratense) and Zigzag Clover (T. medium) - A Picture of Genomic Similarities and Differences.</title>
        <authorList>
            <person name="Dluhosova J."/>
            <person name="Istvanek J."/>
            <person name="Nedelnik J."/>
            <person name="Repkova J."/>
        </authorList>
    </citation>
    <scope>NUCLEOTIDE SEQUENCE [LARGE SCALE GENOMIC DNA]</scope>
    <source>
        <strain evidence="3">cv. 10/8</strain>
        <tissue evidence="2">Leaf</tissue>
    </source>
</reference>
<accession>A0A392UIR2</accession>
<feature type="compositionally biased region" description="Polar residues" evidence="1">
    <location>
        <begin position="1"/>
        <end position="13"/>
    </location>
</feature>
<evidence type="ECO:0000313" key="3">
    <source>
        <dbReference type="Proteomes" id="UP000265520"/>
    </source>
</evidence>
<dbReference type="AlphaFoldDB" id="A0A392UIR2"/>
<proteinExistence type="predicted"/>
<name>A0A392UIR2_9FABA</name>
<sequence>MLSSFFTATTLESGNVPLKTEPKPPPPSLSEKFLVAFCKSLYANAINDPPTEVLAPASLFLRLITTIRT</sequence>
<organism evidence="2 3">
    <name type="scientific">Trifolium medium</name>
    <dbReference type="NCBI Taxonomy" id="97028"/>
    <lineage>
        <taxon>Eukaryota</taxon>
        <taxon>Viridiplantae</taxon>
        <taxon>Streptophyta</taxon>
        <taxon>Embryophyta</taxon>
        <taxon>Tracheophyta</taxon>
        <taxon>Spermatophyta</taxon>
        <taxon>Magnoliopsida</taxon>
        <taxon>eudicotyledons</taxon>
        <taxon>Gunneridae</taxon>
        <taxon>Pentapetalae</taxon>
        <taxon>rosids</taxon>
        <taxon>fabids</taxon>
        <taxon>Fabales</taxon>
        <taxon>Fabaceae</taxon>
        <taxon>Papilionoideae</taxon>
        <taxon>50 kb inversion clade</taxon>
        <taxon>NPAAA clade</taxon>
        <taxon>Hologalegina</taxon>
        <taxon>IRL clade</taxon>
        <taxon>Trifolieae</taxon>
        <taxon>Trifolium</taxon>
    </lineage>
</organism>
<feature type="region of interest" description="Disordered" evidence="1">
    <location>
        <begin position="1"/>
        <end position="27"/>
    </location>
</feature>
<keyword evidence="3" id="KW-1185">Reference proteome</keyword>
<protein>
    <submittedName>
        <fullName evidence="2">Uncharacterized protein</fullName>
    </submittedName>
</protein>